<keyword evidence="4" id="KW-1185">Reference proteome</keyword>
<comment type="caution">
    <text evidence="3">The sequence shown here is derived from an EMBL/GenBank/DDBJ whole genome shotgun (WGS) entry which is preliminary data.</text>
</comment>
<comment type="similarity">
    <text evidence="1 2">Belongs to the glycosyl hydrolase 1 family.</text>
</comment>
<dbReference type="InterPro" id="IPR017853">
    <property type="entry name" value="GH"/>
</dbReference>
<protein>
    <submittedName>
        <fullName evidence="3">Putative beta-glucosidase</fullName>
    </submittedName>
</protein>
<dbReference type="PANTHER" id="PTHR10353">
    <property type="entry name" value="GLYCOSYL HYDROLASE"/>
    <property type="match status" value="1"/>
</dbReference>
<dbReference type="Gene3D" id="3.20.20.80">
    <property type="entry name" value="Glycosidases"/>
    <property type="match status" value="1"/>
</dbReference>
<sequence>MYLPEIISKASLLFYKTNSTSYYVKSMMSFAGQKTAHNSSLNDWSRVKYLHAYIGSILDAVRSGSNVRGYFVWSLLDGLELVTEYEASFGLYYIDLNDPSLKRQPKLSVEWYSSFLNKNTMNPNFTMDIKKNTDVLSQAPLMHNAT</sequence>
<dbReference type="Pfam" id="PF00232">
    <property type="entry name" value="Glyco_hydro_1"/>
    <property type="match status" value="1"/>
</dbReference>
<dbReference type="GO" id="GO:0005975">
    <property type="term" value="P:carbohydrate metabolic process"/>
    <property type="evidence" value="ECO:0007669"/>
    <property type="project" value="InterPro"/>
</dbReference>
<gene>
    <name evidence="3" type="ORF">Lalb_Chr19g0124621</name>
</gene>
<dbReference type="GO" id="GO:0008422">
    <property type="term" value="F:beta-glucosidase activity"/>
    <property type="evidence" value="ECO:0007669"/>
    <property type="project" value="TreeGrafter"/>
</dbReference>
<dbReference type="InterPro" id="IPR001360">
    <property type="entry name" value="Glyco_hydro_1"/>
</dbReference>
<dbReference type="AlphaFoldDB" id="A0A6A4NSN2"/>
<dbReference type="EMBL" id="WOCE01000019">
    <property type="protein sequence ID" value="KAE9592001.1"/>
    <property type="molecule type" value="Genomic_DNA"/>
</dbReference>
<evidence type="ECO:0000256" key="2">
    <source>
        <dbReference type="RuleBase" id="RU003690"/>
    </source>
</evidence>
<dbReference type="PRINTS" id="PR00131">
    <property type="entry name" value="GLHYDRLASE1"/>
</dbReference>
<dbReference type="PANTHER" id="PTHR10353:SF208">
    <property type="entry name" value="GLYCOSIDE HYDROLASE FAMILY 1 PROTEIN"/>
    <property type="match status" value="1"/>
</dbReference>
<evidence type="ECO:0000256" key="1">
    <source>
        <dbReference type="ARBA" id="ARBA00010838"/>
    </source>
</evidence>
<organism evidence="3 4">
    <name type="scientific">Lupinus albus</name>
    <name type="common">White lupine</name>
    <name type="synonym">Lupinus termis</name>
    <dbReference type="NCBI Taxonomy" id="3870"/>
    <lineage>
        <taxon>Eukaryota</taxon>
        <taxon>Viridiplantae</taxon>
        <taxon>Streptophyta</taxon>
        <taxon>Embryophyta</taxon>
        <taxon>Tracheophyta</taxon>
        <taxon>Spermatophyta</taxon>
        <taxon>Magnoliopsida</taxon>
        <taxon>eudicotyledons</taxon>
        <taxon>Gunneridae</taxon>
        <taxon>Pentapetalae</taxon>
        <taxon>rosids</taxon>
        <taxon>fabids</taxon>
        <taxon>Fabales</taxon>
        <taxon>Fabaceae</taxon>
        <taxon>Papilionoideae</taxon>
        <taxon>50 kb inversion clade</taxon>
        <taxon>genistoids sensu lato</taxon>
        <taxon>core genistoids</taxon>
        <taxon>Genisteae</taxon>
        <taxon>Lupinus</taxon>
    </lineage>
</organism>
<proteinExistence type="inferred from homology"/>
<dbReference type="SUPFAM" id="SSF51445">
    <property type="entry name" value="(Trans)glycosidases"/>
    <property type="match status" value="1"/>
</dbReference>
<dbReference type="OrthoDB" id="65569at2759"/>
<evidence type="ECO:0000313" key="3">
    <source>
        <dbReference type="EMBL" id="KAE9592001.1"/>
    </source>
</evidence>
<dbReference type="Proteomes" id="UP000447434">
    <property type="component" value="Chromosome 19"/>
</dbReference>
<evidence type="ECO:0000313" key="4">
    <source>
        <dbReference type="Proteomes" id="UP000447434"/>
    </source>
</evidence>
<reference evidence="4" key="1">
    <citation type="journal article" date="2020" name="Nat. Commun.">
        <title>Genome sequence of the cluster root forming white lupin.</title>
        <authorList>
            <person name="Hufnagel B."/>
            <person name="Marques A."/>
            <person name="Soriano A."/>
            <person name="Marques L."/>
            <person name="Divol F."/>
            <person name="Doumas P."/>
            <person name="Sallet E."/>
            <person name="Mancinotti D."/>
            <person name="Carrere S."/>
            <person name="Marande W."/>
            <person name="Arribat S."/>
            <person name="Keller J."/>
            <person name="Huneau C."/>
            <person name="Blein T."/>
            <person name="Aime D."/>
            <person name="Laguerre M."/>
            <person name="Taylor J."/>
            <person name="Schubert V."/>
            <person name="Nelson M."/>
            <person name="Geu-Flores F."/>
            <person name="Crespi M."/>
            <person name="Gallardo-Guerrero K."/>
            <person name="Delaux P.-M."/>
            <person name="Salse J."/>
            <person name="Berges H."/>
            <person name="Guyot R."/>
            <person name="Gouzy J."/>
            <person name="Peret B."/>
        </authorList>
    </citation>
    <scope>NUCLEOTIDE SEQUENCE [LARGE SCALE GENOMIC DNA]</scope>
    <source>
        <strain evidence="4">cv. Amiga</strain>
    </source>
</reference>
<name>A0A6A4NSN2_LUPAL</name>
<accession>A0A6A4NSN2</accession>